<keyword evidence="5" id="KW-0234">DNA repair</keyword>
<dbReference type="RefSeq" id="WP_185123518.1">
    <property type="nucleotide sequence ID" value="NZ_JACJVQ010000032.1"/>
</dbReference>
<dbReference type="Proteomes" id="UP000535838">
    <property type="component" value="Unassembled WGS sequence"/>
</dbReference>
<dbReference type="Gene3D" id="1.10.1670.40">
    <property type="match status" value="1"/>
</dbReference>
<evidence type="ECO:0000313" key="8">
    <source>
        <dbReference type="Proteomes" id="UP000535838"/>
    </source>
</evidence>
<name>A0A841T2E0_9BACL</name>
<dbReference type="GO" id="GO:0005737">
    <property type="term" value="C:cytoplasm"/>
    <property type="evidence" value="ECO:0007669"/>
    <property type="project" value="TreeGrafter"/>
</dbReference>
<dbReference type="PANTHER" id="PTHR43003">
    <property type="entry name" value="DNA-3-METHYLADENINE GLYCOSYLASE"/>
    <property type="match status" value="1"/>
</dbReference>
<dbReference type="GO" id="GO:0006285">
    <property type="term" value="P:base-excision repair, AP site formation"/>
    <property type="evidence" value="ECO:0007669"/>
    <property type="project" value="TreeGrafter"/>
</dbReference>
<dbReference type="EMBL" id="JACJVQ010000032">
    <property type="protein sequence ID" value="MBB6638314.1"/>
    <property type="molecule type" value="Genomic_DNA"/>
</dbReference>
<proteinExistence type="inferred from homology"/>
<organism evidence="7 8">
    <name type="scientific">Cohnella thailandensis</name>
    <dbReference type="NCBI Taxonomy" id="557557"/>
    <lineage>
        <taxon>Bacteria</taxon>
        <taxon>Bacillati</taxon>
        <taxon>Bacillota</taxon>
        <taxon>Bacilli</taxon>
        <taxon>Bacillales</taxon>
        <taxon>Paenibacillaceae</taxon>
        <taxon>Cohnella</taxon>
    </lineage>
</organism>
<dbReference type="GO" id="GO:0032131">
    <property type="term" value="F:alkylated DNA binding"/>
    <property type="evidence" value="ECO:0007669"/>
    <property type="project" value="TreeGrafter"/>
</dbReference>
<evidence type="ECO:0000313" key="7">
    <source>
        <dbReference type="EMBL" id="MBB6638314.1"/>
    </source>
</evidence>
<dbReference type="Gene3D" id="1.10.340.30">
    <property type="entry name" value="Hypothetical protein, domain 2"/>
    <property type="match status" value="1"/>
</dbReference>
<evidence type="ECO:0000256" key="5">
    <source>
        <dbReference type="ARBA" id="ARBA00023204"/>
    </source>
</evidence>
<dbReference type="GO" id="GO:0008725">
    <property type="term" value="F:DNA-3-methyladenine glycosylase activity"/>
    <property type="evidence" value="ECO:0007669"/>
    <property type="project" value="TreeGrafter"/>
</dbReference>
<evidence type="ECO:0000259" key="6">
    <source>
        <dbReference type="SMART" id="SM00478"/>
    </source>
</evidence>
<protein>
    <recommendedName>
        <fullName evidence="3">DNA-3-methyladenine glycosylase II</fullName>
        <ecNumber evidence="3">3.2.2.21</ecNumber>
    </recommendedName>
</protein>
<dbReference type="FunFam" id="1.10.340.30:FF:000004">
    <property type="entry name" value="DNA-3-methyladenine glycosylase II"/>
    <property type="match status" value="1"/>
</dbReference>
<feature type="domain" description="HhH-GPD" evidence="6">
    <location>
        <begin position="49"/>
        <end position="203"/>
    </location>
</feature>
<gene>
    <name evidence="7" type="ORF">H7B67_29640</name>
</gene>
<dbReference type="EC" id="3.2.2.21" evidence="3"/>
<dbReference type="InterPro" id="IPR003265">
    <property type="entry name" value="HhH-GPD_domain"/>
</dbReference>
<evidence type="ECO:0000256" key="2">
    <source>
        <dbReference type="ARBA" id="ARBA00010817"/>
    </source>
</evidence>
<dbReference type="GO" id="GO:0032993">
    <property type="term" value="C:protein-DNA complex"/>
    <property type="evidence" value="ECO:0007669"/>
    <property type="project" value="TreeGrafter"/>
</dbReference>
<dbReference type="SUPFAM" id="SSF48150">
    <property type="entry name" value="DNA-glycosylase"/>
    <property type="match status" value="1"/>
</dbReference>
<evidence type="ECO:0000256" key="1">
    <source>
        <dbReference type="ARBA" id="ARBA00000086"/>
    </source>
</evidence>
<comment type="caution">
    <text evidence="7">The sequence shown here is derived from an EMBL/GenBank/DDBJ whole genome shotgun (WGS) entry which is preliminary data.</text>
</comment>
<dbReference type="Pfam" id="PF00730">
    <property type="entry name" value="HhH-GPD"/>
    <property type="match status" value="1"/>
</dbReference>
<dbReference type="InterPro" id="IPR011257">
    <property type="entry name" value="DNA_glycosylase"/>
</dbReference>
<keyword evidence="8" id="KW-1185">Reference proteome</keyword>
<dbReference type="GO" id="GO:0006307">
    <property type="term" value="P:DNA alkylation repair"/>
    <property type="evidence" value="ECO:0007669"/>
    <property type="project" value="TreeGrafter"/>
</dbReference>
<sequence>MKRIYEYGQTEIDHLSTADPVLGAAIRRIGKVERQVIPDPFVSLVDSIVSQLISNKAAEAIWNRLIAHFGELTPQTLAEASPEQLRACGTTTKKAEAIVGIARKIVAGELRIDRLREMADEEVVDYLMALKGVGRWTAEMVLIFSLARPNVVSWGDVAIRRGVMKLHGLDSLTREQFDELTSPYSPYGTVASLYLWAIAHLPESEFREQGMT</sequence>
<reference evidence="7 8" key="1">
    <citation type="submission" date="2020-08" db="EMBL/GenBank/DDBJ databases">
        <title>Cohnella phylogeny.</title>
        <authorList>
            <person name="Dunlap C."/>
        </authorList>
    </citation>
    <scope>NUCLEOTIDE SEQUENCE [LARGE SCALE GENOMIC DNA]</scope>
    <source>
        <strain evidence="7 8">DSM 25241</strain>
    </source>
</reference>
<evidence type="ECO:0000256" key="3">
    <source>
        <dbReference type="ARBA" id="ARBA00012000"/>
    </source>
</evidence>
<comment type="catalytic activity">
    <reaction evidence="1">
        <text>Hydrolysis of alkylated DNA, releasing 3-methyladenine, 3-methylguanine, 7-methylguanine and 7-methyladenine.</text>
        <dbReference type="EC" id="3.2.2.21"/>
    </reaction>
</comment>
<dbReference type="InterPro" id="IPR051912">
    <property type="entry name" value="Alkylbase_DNA_Glycosylase/TA"/>
</dbReference>
<evidence type="ECO:0000256" key="4">
    <source>
        <dbReference type="ARBA" id="ARBA00022763"/>
    </source>
</evidence>
<keyword evidence="4" id="KW-0227">DNA damage</keyword>
<dbReference type="GO" id="GO:0043916">
    <property type="term" value="F:DNA-7-methylguanine glycosylase activity"/>
    <property type="evidence" value="ECO:0007669"/>
    <property type="project" value="TreeGrafter"/>
</dbReference>
<dbReference type="CDD" id="cd00056">
    <property type="entry name" value="ENDO3c"/>
    <property type="match status" value="1"/>
</dbReference>
<accession>A0A841T2E0</accession>
<dbReference type="PANTHER" id="PTHR43003:SF5">
    <property type="entry name" value="DNA-3-METHYLADENINE GLYCOSYLASE"/>
    <property type="match status" value="1"/>
</dbReference>
<dbReference type="SMART" id="SM00478">
    <property type="entry name" value="ENDO3c"/>
    <property type="match status" value="1"/>
</dbReference>
<dbReference type="AlphaFoldDB" id="A0A841T2E0"/>
<comment type="similarity">
    <text evidence="2">Belongs to the alkylbase DNA glycosidase AlkA family.</text>
</comment>